<proteinExistence type="predicted"/>
<dbReference type="AlphaFoldDB" id="A0A5K3ENY4"/>
<organism evidence="2">
    <name type="scientific">Mesocestoides corti</name>
    <name type="common">Flatworm</name>
    <dbReference type="NCBI Taxonomy" id="53468"/>
    <lineage>
        <taxon>Eukaryota</taxon>
        <taxon>Metazoa</taxon>
        <taxon>Spiralia</taxon>
        <taxon>Lophotrochozoa</taxon>
        <taxon>Platyhelminthes</taxon>
        <taxon>Cestoda</taxon>
        <taxon>Eucestoda</taxon>
        <taxon>Cyclophyllidea</taxon>
        <taxon>Mesocestoididae</taxon>
        <taxon>Mesocestoides</taxon>
    </lineage>
</organism>
<feature type="region of interest" description="Disordered" evidence="1">
    <location>
        <begin position="1"/>
        <end position="63"/>
    </location>
</feature>
<name>A0A5K3ENY4_MESCO</name>
<accession>A0A5K3ENY4</accession>
<dbReference type="WBParaSite" id="MCU_001609-RA">
    <property type="protein sequence ID" value="MCU_001609-RA"/>
    <property type="gene ID" value="MCU_001609"/>
</dbReference>
<sequence>MDHSKQGFAASIIGDDYKSNDGFRHLASNSLDHGRAPPRPATRNSISTHNSTNNTSQFNVRSR</sequence>
<evidence type="ECO:0000256" key="1">
    <source>
        <dbReference type="SAM" id="MobiDB-lite"/>
    </source>
</evidence>
<evidence type="ECO:0000313" key="2">
    <source>
        <dbReference type="WBParaSite" id="MCU_001609-RA"/>
    </source>
</evidence>
<feature type="compositionally biased region" description="Basic and acidic residues" evidence="1">
    <location>
        <begin position="15"/>
        <end position="24"/>
    </location>
</feature>
<feature type="compositionally biased region" description="Low complexity" evidence="1">
    <location>
        <begin position="42"/>
        <end position="56"/>
    </location>
</feature>
<reference evidence="2" key="1">
    <citation type="submission" date="2019-11" db="UniProtKB">
        <authorList>
            <consortium name="WormBaseParasite"/>
        </authorList>
    </citation>
    <scope>IDENTIFICATION</scope>
</reference>
<protein>
    <submittedName>
        <fullName evidence="2">Uncharacterized protein</fullName>
    </submittedName>
</protein>